<dbReference type="EMBL" id="GBHO01028728">
    <property type="protein sequence ID" value="JAG14876.1"/>
    <property type="molecule type" value="Transcribed_RNA"/>
</dbReference>
<dbReference type="AlphaFoldDB" id="A0A0A9X5D9"/>
<reference evidence="3" key="2">
    <citation type="submission" date="2014-07" db="EMBL/GenBank/DDBJ databases">
        <authorList>
            <person name="Hull J."/>
        </authorList>
    </citation>
    <scope>NUCLEOTIDE SEQUENCE</scope>
</reference>
<dbReference type="EMBL" id="GBHO01042769">
    <property type="protein sequence ID" value="JAG00835.1"/>
    <property type="molecule type" value="Transcribed_RNA"/>
</dbReference>
<sequence length="194" mass="21753">FVRQLQPQNVLFVHGTVPNMLHLSRCVSKELQIPAYCPYTAQSVILYTFDTDAPADDDVQCSEGSGGEGSENRTGVEETTTAVVQRPQETIALWKTVTNEFASGIRVKLDGEVLQLWRQWSAEKMLSTIQHSDEDVSTTESDGVRKKKLELEGVVHPVMEAVQVECYAVWRTLETATEMGKSVEKVEMCTQREE</sequence>
<accession>A0A0A9X5D9</accession>
<proteinExistence type="predicted"/>
<protein>
    <submittedName>
        <fullName evidence="3">Cleavage and polyadenylation specificity factor subunit 3-II</fullName>
    </submittedName>
</protein>
<feature type="non-terminal residue" evidence="3">
    <location>
        <position position="1"/>
    </location>
</feature>
<evidence type="ECO:0000256" key="1">
    <source>
        <dbReference type="SAM" id="MobiDB-lite"/>
    </source>
</evidence>
<evidence type="ECO:0000313" key="3">
    <source>
        <dbReference type="EMBL" id="JAG14876.1"/>
    </source>
</evidence>
<feature type="region of interest" description="Disordered" evidence="1">
    <location>
        <begin position="57"/>
        <end position="81"/>
    </location>
</feature>
<organism evidence="3">
    <name type="scientific">Lygus hesperus</name>
    <name type="common">Western plant bug</name>
    <dbReference type="NCBI Taxonomy" id="30085"/>
    <lineage>
        <taxon>Eukaryota</taxon>
        <taxon>Metazoa</taxon>
        <taxon>Ecdysozoa</taxon>
        <taxon>Arthropoda</taxon>
        <taxon>Hexapoda</taxon>
        <taxon>Insecta</taxon>
        <taxon>Pterygota</taxon>
        <taxon>Neoptera</taxon>
        <taxon>Paraneoptera</taxon>
        <taxon>Hemiptera</taxon>
        <taxon>Heteroptera</taxon>
        <taxon>Panheteroptera</taxon>
        <taxon>Cimicomorpha</taxon>
        <taxon>Miridae</taxon>
        <taxon>Mirini</taxon>
        <taxon>Lygus</taxon>
    </lineage>
</organism>
<name>A0A0A9X5D9_LYGHE</name>
<reference evidence="3" key="1">
    <citation type="journal article" date="2014" name="PLoS ONE">
        <title>Transcriptome-Based Identification of ABC Transporters in the Western Tarnished Plant Bug Lygus hesperus.</title>
        <authorList>
            <person name="Hull J.J."/>
            <person name="Chaney K."/>
            <person name="Geib S.M."/>
            <person name="Fabrick J.A."/>
            <person name="Brent C.S."/>
            <person name="Walsh D."/>
            <person name="Lavine L.C."/>
        </authorList>
    </citation>
    <scope>NUCLEOTIDE SEQUENCE</scope>
</reference>
<gene>
    <name evidence="2" type="ORF">CM83_15751</name>
    <name evidence="3" type="ORF">CM83_15753</name>
</gene>
<evidence type="ECO:0000313" key="2">
    <source>
        <dbReference type="EMBL" id="JAG00835.1"/>
    </source>
</evidence>